<name>A0A4D7BGR1_9HYPH</name>
<protein>
    <submittedName>
        <fullName evidence="3">Carbohydrate porin</fullName>
    </submittedName>
</protein>
<dbReference type="InterPro" id="IPR007049">
    <property type="entry name" value="Carb-sel_porin_OprB"/>
</dbReference>
<dbReference type="GO" id="GO:0015288">
    <property type="term" value="F:porin activity"/>
    <property type="evidence" value="ECO:0007669"/>
    <property type="project" value="InterPro"/>
</dbReference>
<dbReference type="GO" id="GO:0008643">
    <property type="term" value="P:carbohydrate transport"/>
    <property type="evidence" value="ECO:0007669"/>
    <property type="project" value="InterPro"/>
</dbReference>
<sequence length="466" mass="51115">MTRQIRLAMPLGLAPRLKLRTLASAALLSLAAIPAHAQGWSYPTGERVAEDVRINAQLTEFIQGYPSFRVPYSGQNSLPPGGQVRQSTSITAYMGFRLPWTGGELYFNPEYFQGFGLGDTLGIAGFTNGDAQKAGNRVGVLSVARLFLRQTFALGPETEWRPGDFNQLAGFVPTRRVVVTVGKFASLDIFQTSAYAGDTRRQFWNWSIWGPGAWDVAADVRGYTQGVAIEVIPDPALAIRYGALLLPSQPNGGELPFRMNNLNHILEVAYQHRWFGRPGAIKPFAFYSVGAMGNYSQAGVISAGGGLTPDEAMATTRRFGNQKWGFGLLVDQELADNVGAFLRASWSDGKTETFAFTQIDRSVSFGLSFKGELWNRPGHSAGIAVAQNDLSSHHKQFLASGGTGIIVGDGRLRYGSERLMEAYYELPVYRDNVFVAANYQLVHNPGYNRDRAGPVHVFGMRIHARY</sequence>
<feature type="signal peptide" evidence="2">
    <location>
        <begin position="1"/>
        <end position="37"/>
    </location>
</feature>
<feature type="chain" id="PRO_5021037144" evidence="2">
    <location>
        <begin position="38"/>
        <end position="466"/>
    </location>
</feature>
<proteinExistence type="inferred from homology"/>
<dbReference type="Gene3D" id="2.40.160.180">
    <property type="entry name" value="Carbohydrate-selective porin OprB"/>
    <property type="match status" value="1"/>
</dbReference>
<dbReference type="OrthoDB" id="5755240at2"/>
<dbReference type="InterPro" id="IPR038673">
    <property type="entry name" value="OprB_sf"/>
</dbReference>
<dbReference type="EMBL" id="CP039690">
    <property type="protein sequence ID" value="QCI66987.1"/>
    <property type="molecule type" value="Genomic_DNA"/>
</dbReference>
<evidence type="ECO:0000256" key="2">
    <source>
        <dbReference type="RuleBase" id="RU363072"/>
    </source>
</evidence>
<reference evidence="3 4" key="1">
    <citation type="submission" date="2019-04" db="EMBL/GenBank/DDBJ databases">
        <title>Phreatobacter aquaticus sp. nov.</title>
        <authorList>
            <person name="Choi A."/>
        </authorList>
    </citation>
    <scope>NUCLEOTIDE SEQUENCE [LARGE SCALE GENOMIC DNA]</scope>
    <source>
        <strain evidence="3 4">KCTC 52518</strain>
    </source>
</reference>
<dbReference type="Proteomes" id="UP000298781">
    <property type="component" value="Chromosome"/>
</dbReference>
<dbReference type="AlphaFoldDB" id="A0A4D7BGR1"/>
<gene>
    <name evidence="3" type="ORF">E8M01_23725</name>
</gene>
<evidence type="ECO:0000256" key="1">
    <source>
        <dbReference type="ARBA" id="ARBA00008769"/>
    </source>
</evidence>
<dbReference type="Pfam" id="PF04966">
    <property type="entry name" value="OprB"/>
    <property type="match status" value="1"/>
</dbReference>
<dbReference type="KEGG" id="pstg:E8M01_23725"/>
<evidence type="ECO:0000313" key="3">
    <source>
        <dbReference type="EMBL" id="QCI66987.1"/>
    </source>
</evidence>
<comment type="similarity">
    <text evidence="1 2">Belongs to the OprB family.</text>
</comment>
<organism evidence="3 4">
    <name type="scientific">Phreatobacter stygius</name>
    <dbReference type="NCBI Taxonomy" id="1940610"/>
    <lineage>
        <taxon>Bacteria</taxon>
        <taxon>Pseudomonadati</taxon>
        <taxon>Pseudomonadota</taxon>
        <taxon>Alphaproteobacteria</taxon>
        <taxon>Hyphomicrobiales</taxon>
        <taxon>Phreatobacteraceae</taxon>
        <taxon>Phreatobacter</taxon>
    </lineage>
</organism>
<keyword evidence="2" id="KW-0732">Signal</keyword>
<accession>A0A4D7BGR1</accession>
<keyword evidence="4" id="KW-1185">Reference proteome</keyword>
<dbReference type="GO" id="GO:0016020">
    <property type="term" value="C:membrane"/>
    <property type="evidence" value="ECO:0007669"/>
    <property type="project" value="InterPro"/>
</dbReference>
<evidence type="ECO:0000313" key="4">
    <source>
        <dbReference type="Proteomes" id="UP000298781"/>
    </source>
</evidence>